<dbReference type="EMBL" id="JAWQEG010002992">
    <property type="protein sequence ID" value="KAK3868519.1"/>
    <property type="molecule type" value="Genomic_DNA"/>
</dbReference>
<keyword evidence="2" id="KW-1185">Reference proteome</keyword>
<proteinExistence type="predicted"/>
<reference evidence="1" key="1">
    <citation type="submission" date="2023-10" db="EMBL/GenBank/DDBJ databases">
        <title>Genome assemblies of two species of porcelain crab, Petrolisthes cinctipes and Petrolisthes manimaculis (Anomura: Porcellanidae).</title>
        <authorList>
            <person name="Angst P."/>
        </authorList>
    </citation>
    <scope>NUCLEOTIDE SEQUENCE</scope>
    <source>
        <strain evidence="1">PB745_01</strain>
        <tissue evidence="1">Gill</tissue>
    </source>
</reference>
<dbReference type="Proteomes" id="UP001286313">
    <property type="component" value="Unassembled WGS sequence"/>
</dbReference>
<name>A0AAE1F7Z6_PETCI</name>
<comment type="caution">
    <text evidence="1">The sequence shown here is derived from an EMBL/GenBank/DDBJ whole genome shotgun (WGS) entry which is preliminary data.</text>
</comment>
<organism evidence="1 2">
    <name type="scientific">Petrolisthes cinctipes</name>
    <name type="common">Flat porcelain crab</name>
    <dbReference type="NCBI Taxonomy" id="88211"/>
    <lineage>
        <taxon>Eukaryota</taxon>
        <taxon>Metazoa</taxon>
        <taxon>Ecdysozoa</taxon>
        <taxon>Arthropoda</taxon>
        <taxon>Crustacea</taxon>
        <taxon>Multicrustacea</taxon>
        <taxon>Malacostraca</taxon>
        <taxon>Eumalacostraca</taxon>
        <taxon>Eucarida</taxon>
        <taxon>Decapoda</taxon>
        <taxon>Pleocyemata</taxon>
        <taxon>Anomura</taxon>
        <taxon>Galatheoidea</taxon>
        <taxon>Porcellanidae</taxon>
        <taxon>Petrolisthes</taxon>
    </lineage>
</organism>
<dbReference type="AlphaFoldDB" id="A0AAE1F7Z6"/>
<protein>
    <submittedName>
        <fullName evidence="1">Uncharacterized protein</fullName>
    </submittedName>
</protein>
<accession>A0AAE1F7Z6</accession>
<sequence length="122" mass="13335">MSSLTVSPSPSFLAKNEQSDDLLRPLKIPSFDPSGNPHHLCLVNTTKAYIDATPDVSWDHLFFNPLSGRPLVVRGCVENTMQDNLLSGPRPRTLHSRTGGIPHLPPHTLHRGGAGVGRLDFH</sequence>
<evidence type="ECO:0000313" key="1">
    <source>
        <dbReference type="EMBL" id="KAK3868519.1"/>
    </source>
</evidence>
<evidence type="ECO:0000313" key="2">
    <source>
        <dbReference type="Proteomes" id="UP001286313"/>
    </source>
</evidence>
<gene>
    <name evidence="1" type="ORF">Pcinc_026094</name>
</gene>